<gene>
    <name evidence="1" type="ORF">TVAG_402620</name>
</gene>
<proteinExistence type="predicted"/>
<reference evidence="1" key="2">
    <citation type="journal article" date="2007" name="Science">
        <title>Draft genome sequence of the sexually transmitted pathogen Trichomonas vaginalis.</title>
        <authorList>
            <person name="Carlton J.M."/>
            <person name="Hirt R.P."/>
            <person name="Silva J.C."/>
            <person name="Delcher A.L."/>
            <person name="Schatz M."/>
            <person name="Zhao Q."/>
            <person name="Wortman J.R."/>
            <person name="Bidwell S.L."/>
            <person name="Alsmark U.C.M."/>
            <person name="Besteiro S."/>
            <person name="Sicheritz-Ponten T."/>
            <person name="Noel C.J."/>
            <person name="Dacks J.B."/>
            <person name="Foster P.G."/>
            <person name="Simillion C."/>
            <person name="Van de Peer Y."/>
            <person name="Miranda-Saavedra D."/>
            <person name="Barton G.J."/>
            <person name="Westrop G.D."/>
            <person name="Mueller S."/>
            <person name="Dessi D."/>
            <person name="Fiori P.L."/>
            <person name="Ren Q."/>
            <person name="Paulsen I."/>
            <person name="Zhang H."/>
            <person name="Bastida-Corcuera F.D."/>
            <person name="Simoes-Barbosa A."/>
            <person name="Brown M.T."/>
            <person name="Hayes R.D."/>
            <person name="Mukherjee M."/>
            <person name="Okumura C.Y."/>
            <person name="Schneider R."/>
            <person name="Smith A.J."/>
            <person name="Vanacova S."/>
            <person name="Villalvazo M."/>
            <person name="Haas B.J."/>
            <person name="Pertea M."/>
            <person name="Feldblyum T.V."/>
            <person name="Utterback T.R."/>
            <person name="Shu C.L."/>
            <person name="Osoegawa K."/>
            <person name="de Jong P.J."/>
            <person name="Hrdy I."/>
            <person name="Horvathova L."/>
            <person name="Zubacova Z."/>
            <person name="Dolezal P."/>
            <person name="Malik S.B."/>
            <person name="Logsdon J.M. Jr."/>
            <person name="Henze K."/>
            <person name="Gupta A."/>
            <person name="Wang C.C."/>
            <person name="Dunne R.L."/>
            <person name="Upcroft J.A."/>
            <person name="Upcroft P."/>
            <person name="White O."/>
            <person name="Salzberg S.L."/>
            <person name="Tang P."/>
            <person name="Chiu C.-H."/>
            <person name="Lee Y.-S."/>
            <person name="Embley T.M."/>
            <person name="Coombs G.H."/>
            <person name="Mottram J.C."/>
            <person name="Tachezy J."/>
            <person name="Fraser-Liggett C.M."/>
            <person name="Johnson P.J."/>
        </authorList>
    </citation>
    <scope>NUCLEOTIDE SEQUENCE [LARGE SCALE GENOMIC DNA]</scope>
    <source>
        <strain evidence="1">G3</strain>
    </source>
</reference>
<organism evidence="1 2">
    <name type="scientific">Trichomonas vaginalis (strain ATCC PRA-98 / G3)</name>
    <dbReference type="NCBI Taxonomy" id="412133"/>
    <lineage>
        <taxon>Eukaryota</taxon>
        <taxon>Metamonada</taxon>
        <taxon>Parabasalia</taxon>
        <taxon>Trichomonadida</taxon>
        <taxon>Trichomonadidae</taxon>
        <taxon>Trichomonas</taxon>
    </lineage>
</organism>
<accession>A2DI17</accession>
<protein>
    <submittedName>
        <fullName evidence="1">Uncharacterized protein</fullName>
    </submittedName>
</protein>
<sequence>MSYPFASSTDANKYVIFYAKNNVSQFDVVPLLKGGQYMNITYQQIVMESDSEIQFDMYVSNTVYDATKYERKDSYVFISQLSTNLKYDYFEANIGGGQDNTPFPGQAILNFDQNLIPKQFGRHKTGAIDSVFYFGYMPPDKATTMYCRLSATTNTLKYGGKSTLRLNHMNIKNYGTGQT</sequence>
<dbReference type="VEuPathDB" id="TrichDB:TVAG_402620"/>
<dbReference type="EMBL" id="DS113202">
    <property type="protein sequence ID" value="EAY20006.1"/>
    <property type="molecule type" value="Genomic_DNA"/>
</dbReference>
<dbReference type="InParanoid" id="A2DI17"/>
<dbReference type="Proteomes" id="UP000001542">
    <property type="component" value="Unassembled WGS sequence"/>
</dbReference>
<keyword evidence="2" id="KW-1185">Reference proteome</keyword>
<evidence type="ECO:0000313" key="1">
    <source>
        <dbReference type="EMBL" id="EAY20006.1"/>
    </source>
</evidence>
<reference evidence="1" key="1">
    <citation type="submission" date="2006-10" db="EMBL/GenBank/DDBJ databases">
        <authorList>
            <person name="Amadeo P."/>
            <person name="Zhao Q."/>
            <person name="Wortman J."/>
            <person name="Fraser-Liggett C."/>
            <person name="Carlton J."/>
        </authorList>
    </citation>
    <scope>NUCLEOTIDE SEQUENCE</scope>
    <source>
        <strain evidence="1">G3</strain>
    </source>
</reference>
<dbReference type="AlphaFoldDB" id="A2DI17"/>
<evidence type="ECO:0000313" key="2">
    <source>
        <dbReference type="Proteomes" id="UP000001542"/>
    </source>
</evidence>
<name>A2DI17_TRIV3</name>